<dbReference type="AlphaFoldDB" id="A0A9Q8SWG2"/>
<organism evidence="1 2">
    <name type="scientific">Colletotrichum lupini</name>
    <dbReference type="NCBI Taxonomy" id="145971"/>
    <lineage>
        <taxon>Eukaryota</taxon>
        <taxon>Fungi</taxon>
        <taxon>Dikarya</taxon>
        <taxon>Ascomycota</taxon>
        <taxon>Pezizomycotina</taxon>
        <taxon>Sordariomycetes</taxon>
        <taxon>Hypocreomycetidae</taxon>
        <taxon>Glomerellales</taxon>
        <taxon>Glomerellaceae</taxon>
        <taxon>Colletotrichum</taxon>
        <taxon>Colletotrichum acutatum species complex</taxon>
    </lineage>
</organism>
<evidence type="ECO:0000313" key="2">
    <source>
        <dbReference type="Proteomes" id="UP000830671"/>
    </source>
</evidence>
<name>A0A9Q8SWG2_9PEZI</name>
<dbReference type="Proteomes" id="UP000830671">
    <property type="component" value="Chromosome 5"/>
</dbReference>
<reference evidence="1" key="1">
    <citation type="journal article" date="2021" name="Mol. Plant Microbe Interact.">
        <title>Complete Genome Sequence of the Plant-Pathogenic Fungus Colletotrichum lupini.</title>
        <authorList>
            <person name="Baroncelli R."/>
            <person name="Pensec F."/>
            <person name="Da Lio D."/>
            <person name="Boufleur T."/>
            <person name="Vicente I."/>
            <person name="Sarrocco S."/>
            <person name="Picot A."/>
            <person name="Baraldi E."/>
            <person name="Sukno S."/>
            <person name="Thon M."/>
            <person name="Le Floch G."/>
        </authorList>
    </citation>
    <scope>NUCLEOTIDE SEQUENCE</scope>
    <source>
        <strain evidence="1">IMI 504893</strain>
    </source>
</reference>
<proteinExistence type="predicted"/>
<protein>
    <submittedName>
        <fullName evidence="1">Uncharacterized protein</fullName>
    </submittedName>
</protein>
<gene>
    <name evidence="1" type="ORF">CLUP02_10350</name>
</gene>
<sequence length="49" mass="5675">MRDAWELDKRFVLRVVITLEKIDAFYEAQPVNHITESAASALPFRLSLI</sequence>
<dbReference type="RefSeq" id="XP_049146471.1">
    <property type="nucleotide sequence ID" value="XM_049289326.1"/>
</dbReference>
<keyword evidence="2" id="KW-1185">Reference proteome</keyword>
<dbReference type="GeneID" id="73344336"/>
<dbReference type="EMBL" id="CP019477">
    <property type="protein sequence ID" value="UQC84854.1"/>
    <property type="molecule type" value="Genomic_DNA"/>
</dbReference>
<accession>A0A9Q8SWG2</accession>
<dbReference type="KEGG" id="clup:CLUP02_10350"/>
<evidence type="ECO:0000313" key="1">
    <source>
        <dbReference type="EMBL" id="UQC84854.1"/>
    </source>
</evidence>